<feature type="region of interest" description="Disordered" evidence="5">
    <location>
        <begin position="1"/>
        <end position="25"/>
    </location>
</feature>
<feature type="transmembrane region" description="Helical" evidence="6">
    <location>
        <begin position="388"/>
        <end position="415"/>
    </location>
</feature>
<feature type="region of interest" description="Disordered" evidence="5">
    <location>
        <begin position="485"/>
        <end position="508"/>
    </location>
</feature>
<dbReference type="InterPro" id="IPR050367">
    <property type="entry name" value="APC_superfamily"/>
</dbReference>
<keyword evidence="3 6" id="KW-1133">Transmembrane helix</keyword>
<feature type="transmembrane region" description="Helical" evidence="6">
    <location>
        <begin position="358"/>
        <end position="382"/>
    </location>
</feature>
<feature type="transmembrane region" description="Helical" evidence="6">
    <location>
        <begin position="458"/>
        <end position="480"/>
    </location>
</feature>
<comment type="subcellular location">
    <subcellularLocation>
        <location evidence="1">Membrane</location>
        <topology evidence="1">Multi-pass membrane protein</topology>
    </subcellularLocation>
</comment>
<feature type="transmembrane region" description="Helical" evidence="6">
    <location>
        <begin position="214"/>
        <end position="236"/>
    </location>
</feature>
<proteinExistence type="predicted"/>
<protein>
    <submittedName>
        <fullName evidence="8">APC family permease</fullName>
    </submittedName>
</protein>
<feature type="transmembrane region" description="Helical" evidence="6">
    <location>
        <begin position="67"/>
        <end position="90"/>
    </location>
</feature>
<gene>
    <name evidence="8" type="ORF">QIS96_17840</name>
</gene>
<evidence type="ECO:0000256" key="6">
    <source>
        <dbReference type="SAM" id="Phobius"/>
    </source>
</evidence>
<feature type="transmembrane region" description="Helical" evidence="6">
    <location>
        <begin position="310"/>
        <end position="337"/>
    </location>
</feature>
<comment type="caution">
    <text evidence="8">The sequence shown here is derived from an EMBL/GenBank/DDBJ whole genome shotgun (WGS) entry which is preliminary data.</text>
</comment>
<dbReference type="Proteomes" id="UP001223978">
    <property type="component" value="Unassembled WGS sequence"/>
</dbReference>
<dbReference type="Gene3D" id="1.20.1740.10">
    <property type="entry name" value="Amino acid/polyamine transporter I"/>
    <property type="match status" value="1"/>
</dbReference>
<feature type="domain" description="Amino acid permease/ SLC12A" evidence="7">
    <location>
        <begin position="40"/>
        <end position="448"/>
    </location>
</feature>
<feature type="transmembrane region" description="Helical" evidence="6">
    <location>
        <begin position="111"/>
        <end position="139"/>
    </location>
</feature>
<reference evidence="8 9" key="1">
    <citation type="submission" date="2023-05" db="EMBL/GenBank/DDBJ databases">
        <title>Draft genome sequence of Streptomyces sp. B-S-A6 isolated from a cave soil in Thailand.</title>
        <authorList>
            <person name="Chamroensaksri N."/>
            <person name="Muangham S."/>
        </authorList>
    </citation>
    <scope>NUCLEOTIDE SEQUENCE [LARGE SCALE GENOMIC DNA]</scope>
    <source>
        <strain evidence="8 9">B-S-A6</strain>
    </source>
</reference>
<evidence type="ECO:0000256" key="2">
    <source>
        <dbReference type="ARBA" id="ARBA00022692"/>
    </source>
</evidence>
<dbReference type="PIRSF" id="PIRSF006060">
    <property type="entry name" value="AA_transporter"/>
    <property type="match status" value="1"/>
</dbReference>
<keyword evidence="2 6" id="KW-0812">Transmembrane</keyword>
<organism evidence="8 9">
    <name type="scientific">Streptomyces cavernicola</name>
    <dbReference type="NCBI Taxonomy" id="3043613"/>
    <lineage>
        <taxon>Bacteria</taxon>
        <taxon>Bacillati</taxon>
        <taxon>Actinomycetota</taxon>
        <taxon>Actinomycetes</taxon>
        <taxon>Kitasatosporales</taxon>
        <taxon>Streptomycetaceae</taxon>
        <taxon>Streptomyces</taxon>
    </lineage>
</organism>
<feature type="transmembrane region" description="Helical" evidence="6">
    <location>
        <begin position="178"/>
        <end position="199"/>
    </location>
</feature>
<feature type="transmembrane region" description="Helical" evidence="6">
    <location>
        <begin position="35"/>
        <end position="55"/>
    </location>
</feature>
<evidence type="ECO:0000313" key="9">
    <source>
        <dbReference type="Proteomes" id="UP001223978"/>
    </source>
</evidence>
<evidence type="ECO:0000256" key="3">
    <source>
        <dbReference type="ARBA" id="ARBA00022989"/>
    </source>
</evidence>
<keyword evidence="4 6" id="KW-0472">Membrane</keyword>
<dbReference type="PANTHER" id="PTHR42770">
    <property type="entry name" value="AMINO ACID TRANSPORTER-RELATED"/>
    <property type="match status" value="1"/>
</dbReference>
<dbReference type="InterPro" id="IPR004841">
    <property type="entry name" value="AA-permease/SLC12A_dom"/>
</dbReference>
<dbReference type="Pfam" id="PF00324">
    <property type="entry name" value="AA_permease"/>
    <property type="match status" value="1"/>
</dbReference>
<feature type="transmembrane region" description="Helical" evidence="6">
    <location>
        <begin position="257"/>
        <end position="290"/>
    </location>
</feature>
<dbReference type="PANTHER" id="PTHR42770:SF16">
    <property type="entry name" value="AMINO ACID PERMEASE"/>
    <property type="match status" value="1"/>
</dbReference>
<feature type="transmembrane region" description="Helical" evidence="6">
    <location>
        <begin position="427"/>
        <end position="446"/>
    </location>
</feature>
<feature type="transmembrane region" description="Helical" evidence="6">
    <location>
        <begin position="151"/>
        <end position="169"/>
    </location>
</feature>
<dbReference type="EMBL" id="JASCIQ010000017">
    <property type="protein sequence ID" value="MDI3405676.1"/>
    <property type="molecule type" value="Genomic_DNA"/>
</dbReference>
<keyword evidence="9" id="KW-1185">Reference proteome</keyword>
<evidence type="ECO:0000256" key="1">
    <source>
        <dbReference type="ARBA" id="ARBA00004141"/>
    </source>
</evidence>
<feature type="compositionally biased region" description="Low complexity" evidence="5">
    <location>
        <begin position="7"/>
        <end position="25"/>
    </location>
</feature>
<evidence type="ECO:0000256" key="5">
    <source>
        <dbReference type="SAM" id="MobiDB-lite"/>
    </source>
</evidence>
<evidence type="ECO:0000313" key="8">
    <source>
        <dbReference type="EMBL" id="MDI3405676.1"/>
    </source>
</evidence>
<name>A0ABT6SBW1_9ACTN</name>
<dbReference type="RefSeq" id="WP_282543614.1">
    <property type="nucleotide sequence ID" value="NZ_JASCIQ010000017.1"/>
</dbReference>
<sequence>MSPSQERTGTTDATTSADSTSADSTGAGGLAGGRLGVAGIVFFVISAAAPLTVLVSGAPLTIRLGGIGAPGAIVACGIVLILFSCGFTAMSRHVRNAGAFYAYVTRGLGRSTGAGVALTTMSAYALLLLGFYGFIGYFAAETAEDLLGVDLPWGVWALATLALVGLLGFRQVDVGAKVLAVLLTAEVGLLLVLSLAVLAKGGPEPVSFASFSPAHVYFASGAGSLFVLGFGSYIGFEGTAIYAEEAKRPERTVPVATYIAIAFLAGFYAFTYWTVIVAFGVEGVVAAAGADDFGDMLFAMSGDYLGTSAVVLMRVLIVTSFVACVIAFHNACARYLFALGREGLLPRALARTHRRLKSPYAASHTLTAVAAVAVLLALAAGLDPYLQFGIWTYSSGVVGIVVAQAVCALSMVAFFGRDRRGHSSSRVLVAPALGALGLIVGVVLIVTNFEVVTGQTGLANWLMLLPTPVLFLAGVVLGLLRRGKAPAGDSAGQTLATVPSADDSRKRS</sequence>
<accession>A0ABT6SBW1</accession>
<evidence type="ECO:0000259" key="7">
    <source>
        <dbReference type="Pfam" id="PF00324"/>
    </source>
</evidence>
<evidence type="ECO:0000256" key="4">
    <source>
        <dbReference type="ARBA" id="ARBA00023136"/>
    </source>
</evidence>